<comment type="caution">
    <text evidence="13">The sequence shown here is derived from an EMBL/GenBank/DDBJ whole genome shotgun (WGS) entry which is preliminary data.</text>
</comment>
<evidence type="ECO:0000256" key="10">
    <source>
        <dbReference type="ARBA" id="ARBA00023201"/>
    </source>
</evidence>
<evidence type="ECO:0000256" key="8">
    <source>
        <dbReference type="ARBA" id="ARBA00023065"/>
    </source>
</evidence>
<dbReference type="AlphaFoldDB" id="A0A8X6L763"/>
<sequence length="294" mass="34360">MFCIIYYSYPTIISIAATTPENITRPSITICNDNYINRTYFCMEYPDLCETPENLENYCQQKPFVCEGNTSDLLFAKMDISSDSSQKNFSDAVRNIQLAHNMSQNAESLFGWNVQSHKSKLKKTFIFNPTLRIYNLCYSSNFHLNDSEEAETHKIKSAFGEKMDFFLVYLPDKESAFLENPARVFFSVHSPFVLDNFVLYKNEMKPGHHYKIYIRLEEEHLLPYPYFTDCTDYNTIWKKNNRKGPRSQQACKMECWRSYEELCSECDGGFGLLKKPEICSGGMRLLRKIPLLEM</sequence>
<keyword evidence="9" id="KW-0472">Membrane</keyword>
<evidence type="ECO:0000313" key="14">
    <source>
        <dbReference type="Proteomes" id="UP000887116"/>
    </source>
</evidence>
<dbReference type="OrthoDB" id="10496847at2759"/>
<name>A0A8X6L763_TRICU</name>
<evidence type="ECO:0000256" key="11">
    <source>
        <dbReference type="ARBA" id="ARBA00023303"/>
    </source>
</evidence>
<keyword evidence="10 12" id="KW-0739">Sodium transport</keyword>
<evidence type="ECO:0000256" key="6">
    <source>
        <dbReference type="ARBA" id="ARBA00022989"/>
    </source>
</evidence>
<keyword evidence="8 12" id="KW-0406">Ion transport</keyword>
<evidence type="ECO:0000256" key="2">
    <source>
        <dbReference type="ARBA" id="ARBA00007193"/>
    </source>
</evidence>
<dbReference type="GO" id="GO:0005272">
    <property type="term" value="F:sodium channel activity"/>
    <property type="evidence" value="ECO:0007669"/>
    <property type="project" value="UniProtKB-KW"/>
</dbReference>
<dbReference type="Pfam" id="PF00858">
    <property type="entry name" value="ASC"/>
    <property type="match status" value="1"/>
</dbReference>
<reference evidence="13" key="1">
    <citation type="submission" date="2020-07" db="EMBL/GenBank/DDBJ databases">
        <title>Multicomponent nature underlies the extraordinary mechanical properties of spider dragline silk.</title>
        <authorList>
            <person name="Kono N."/>
            <person name="Nakamura H."/>
            <person name="Mori M."/>
            <person name="Yoshida Y."/>
            <person name="Ohtoshi R."/>
            <person name="Malay A.D."/>
            <person name="Moran D.A.P."/>
            <person name="Tomita M."/>
            <person name="Numata K."/>
            <person name="Arakawa K."/>
        </authorList>
    </citation>
    <scope>NUCLEOTIDE SEQUENCE</scope>
</reference>
<comment type="similarity">
    <text evidence="2 12">Belongs to the amiloride-sensitive sodium channel (TC 1.A.6) family.</text>
</comment>
<keyword evidence="4 12" id="KW-0894">Sodium channel</keyword>
<keyword evidence="14" id="KW-1185">Reference proteome</keyword>
<keyword evidence="7" id="KW-0915">Sodium</keyword>
<keyword evidence="11 12" id="KW-0407">Ion channel</keyword>
<keyword evidence="5 12" id="KW-0812">Transmembrane</keyword>
<protein>
    <submittedName>
        <fullName evidence="13">Uncharacterized protein</fullName>
    </submittedName>
</protein>
<dbReference type="GO" id="GO:0016020">
    <property type="term" value="C:membrane"/>
    <property type="evidence" value="ECO:0007669"/>
    <property type="project" value="UniProtKB-SubCell"/>
</dbReference>
<keyword evidence="6" id="KW-1133">Transmembrane helix</keyword>
<evidence type="ECO:0000256" key="7">
    <source>
        <dbReference type="ARBA" id="ARBA00023053"/>
    </source>
</evidence>
<evidence type="ECO:0000256" key="4">
    <source>
        <dbReference type="ARBA" id="ARBA00022461"/>
    </source>
</evidence>
<evidence type="ECO:0000256" key="5">
    <source>
        <dbReference type="ARBA" id="ARBA00022692"/>
    </source>
</evidence>
<evidence type="ECO:0000256" key="12">
    <source>
        <dbReference type="RuleBase" id="RU000679"/>
    </source>
</evidence>
<comment type="subcellular location">
    <subcellularLocation>
        <location evidence="1">Membrane</location>
        <topology evidence="1">Multi-pass membrane protein</topology>
    </subcellularLocation>
</comment>
<dbReference type="EMBL" id="BMAO01015058">
    <property type="protein sequence ID" value="GFQ99004.1"/>
    <property type="molecule type" value="Genomic_DNA"/>
</dbReference>
<evidence type="ECO:0000256" key="3">
    <source>
        <dbReference type="ARBA" id="ARBA00022448"/>
    </source>
</evidence>
<evidence type="ECO:0000256" key="1">
    <source>
        <dbReference type="ARBA" id="ARBA00004141"/>
    </source>
</evidence>
<dbReference type="Proteomes" id="UP000887116">
    <property type="component" value="Unassembled WGS sequence"/>
</dbReference>
<evidence type="ECO:0000256" key="9">
    <source>
        <dbReference type="ARBA" id="ARBA00023136"/>
    </source>
</evidence>
<keyword evidence="3 12" id="KW-0813">Transport</keyword>
<proteinExistence type="inferred from homology"/>
<dbReference type="InterPro" id="IPR001873">
    <property type="entry name" value="ENaC"/>
</dbReference>
<gene>
    <name evidence="13" type="primary">AVEN_235582_1</name>
    <name evidence="13" type="ORF">TNCT_33001</name>
</gene>
<evidence type="ECO:0000313" key="13">
    <source>
        <dbReference type="EMBL" id="GFQ99004.1"/>
    </source>
</evidence>
<organism evidence="13 14">
    <name type="scientific">Trichonephila clavata</name>
    <name type="common">Joro spider</name>
    <name type="synonym">Nephila clavata</name>
    <dbReference type="NCBI Taxonomy" id="2740835"/>
    <lineage>
        <taxon>Eukaryota</taxon>
        <taxon>Metazoa</taxon>
        <taxon>Ecdysozoa</taxon>
        <taxon>Arthropoda</taxon>
        <taxon>Chelicerata</taxon>
        <taxon>Arachnida</taxon>
        <taxon>Araneae</taxon>
        <taxon>Araneomorphae</taxon>
        <taxon>Entelegynae</taxon>
        <taxon>Araneoidea</taxon>
        <taxon>Nephilidae</taxon>
        <taxon>Trichonephila</taxon>
    </lineage>
</organism>
<accession>A0A8X6L763</accession>